<dbReference type="InterPro" id="IPR007877">
    <property type="entry name" value="DUF707"/>
</dbReference>
<organism evidence="1 2">
    <name type="scientific">Proteus mirabilis</name>
    <dbReference type="NCBI Taxonomy" id="584"/>
    <lineage>
        <taxon>Bacteria</taxon>
        <taxon>Pseudomonadati</taxon>
        <taxon>Pseudomonadota</taxon>
        <taxon>Gammaproteobacteria</taxon>
        <taxon>Enterobacterales</taxon>
        <taxon>Morganellaceae</taxon>
        <taxon>Proteus</taxon>
    </lineage>
</organism>
<sequence>MDMDVSIKEALMLAENLVSDLINQNELKSFLPQTPITREYSMSKFLAVIRCGDNSLHKNWVNDNAQFDVILSYFGEDIPYSLDNIKYVHHFKGSKWEGLYDLFHNHPELWADYDYIWLPDDDLDSTVENINLFFELMQKYQFDLCQPALTNNSYYSYKDLLQEPDLIYRETNFVEVMAPCFSKKIISKAYQTFNENKSGWGLDFYWPILFKEENIKVGVIDSTPIHHTRPVGIAGHGSSDKTLSPLNELHQLLDKYSLEIPTFVATSLLTQKGKMIQKGSFQLFFKKVYEKKKITL</sequence>
<proteinExistence type="predicted"/>
<dbReference type="Pfam" id="PF05212">
    <property type="entry name" value="DUF707"/>
    <property type="match status" value="2"/>
</dbReference>
<gene>
    <name evidence="1" type="ORF">NCTC10975_01154</name>
</gene>
<accession>A0A2X2BI46</accession>
<protein>
    <submittedName>
        <fullName evidence="1">Protein of uncharacterized function (DUF707)</fullName>
    </submittedName>
</protein>
<dbReference type="EMBL" id="UAUE01000005">
    <property type="protein sequence ID" value="SPY94804.1"/>
    <property type="molecule type" value="Genomic_DNA"/>
</dbReference>
<dbReference type="SUPFAM" id="SSF53448">
    <property type="entry name" value="Nucleotide-diphospho-sugar transferases"/>
    <property type="match status" value="1"/>
</dbReference>
<dbReference type="InterPro" id="IPR029044">
    <property type="entry name" value="Nucleotide-diphossugar_trans"/>
</dbReference>
<reference evidence="1 2" key="1">
    <citation type="submission" date="2018-06" db="EMBL/GenBank/DDBJ databases">
        <authorList>
            <consortium name="Pathogen Informatics"/>
            <person name="Doyle S."/>
        </authorList>
    </citation>
    <scope>NUCLEOTIDE SEQUENCE [LARGE SCALE GENOMIC DNA]</scope>
    <source>
        <strain evidence="1 2">NCTC10975</strain>
    </source>
</reference>
<evidence type="ECO:0000313" key="2">
    <source>
        <dbReference type="Proteomes" id="UP000251485"/>
    </source>
</evidence>
<dbReference type="AlphaFoldDB" id="A0A2X2BI46"/>
<dbReference type="Proteomes" id="UP000251485">
    <property type="component" value="Unassembled WGS sequence"/>
</dbReference>
<evidence type="ECO:0000313" key="1">
    <source>
        <dbReference type="EMBL" id="SPY94804.1"/>
    </source>
</evidence>
<name>A0A2X2BI46_PROMI</name>
<dbReference type="PANTHER" id="PTHR31210">
    <property type="entry name" value="OS06G0731900 PROTEIN"/>
    <property type="match status" value="1"/>
</dbReference>
<dbReference type="PANTHER" id="PTHR31210:SF43">
    <property type="entry name" value="STORAGE PROTEIN-RELATED"/>
    <property type="match status" value="1"/>
</dbReference>